<dbReference type="AlphaFoldDB" id="A0A9N9WWJ3"/>
<feature type="transmembrane region" description="Helical" evidence="1">
    <location>
        <begin position="44"/>
        <end position="62"/>
    </location>
</feature>
<dbReference type="PANTHER" id="PTHR38640">
    <property type="entry name" value="GEO09659P1"/>
    <property type="match status" value="1"/>
</dbReference>
<keyword evidence="1" id="KW-0472">Membrane</keyword>
<keyword evidence="1" id="KW-1133">Transmembrane helix</keyword>
<dbReference type="EMBL" id="OU895880">
    <property type="protein sequence ID" value="CAG9811968.1"/>
    <property type="molecule type" value="Genomic_DNA"/>
</dbReference>
<evidence type="ECO:0000313" key="3">
    <source>
        <dbReference type="Proteomes" id="UP001153620"/>
    </source>
</evidence>
<sequence>MKPLNKENFLSFYLPVNSLVSYTALSINIMNPALRTKFFGSSDLTNFLLWHSVIGSGAYIYTRKHLKNVPNQKRLAYAATGGVLFSFGSVLMWAFMKNVLPKNCGVATVVGLTSGFVVVKLTSDYLSDVDAQISEVD</sequence>
<feature type="transmembrane region" description="Helical" evidence="1">
    <location>
        <begin position="74"/>
        <end position="96"/>
    </location>
</feature>
<dbReference type="Proteomes" id="UP001153620">
    <property type="component" value="Chromosome 4"/>
</dbReference>
<dbReference type="PANTHER" id="PTHR38640:SF1">
    <property type="entry name" value="GEO09659P1"/>
    <property type="match status" value="1"/>
</dbReference>
<reference evidence="2" key="2">
    <citation type="submission" date="2022-10" db="EMBL/GenBank/DDBJ databases">
        <authorList>
            <consortium name="ENA_rothamsted_submissions"/>
            <consortium name="culmorum"/>
            <person name="King R."/>
        </authorList>
    </citation>
    <scope>NUCLEOTIDE SEQUENCE</scope>
</reference>
<keyword evidence="3" id="KW-1185">Reference proteome</keyword>
<evidence type="ECO:0000256" key="1">
    <source>
        <dbReference type="SAM" id="Phobius"/>
    </source>
</evidence>
<protein>
    <submittedName>
        <fullName evidence="2">Uncharacterized protein</fullName>
    </submittedName>
</protein>
<keyword evidence="1" id="KW-0812">Transmembrane</keyword>
<proteinExistence type="predicted"/>
<evidence type="ECO:0000313" key="2">
    <source>
        <dbReference type="EMBL" id="CAG9811968.1"/>
    </source>
</evidence>
<name>A0A9N9WWJ3_9DIPT</name>
<reference evidence="2" key="1">
    <citation type="submission" date="2022-01" db="EMBL/GenBank/DDBJ databases">
        <authorList>
            <person name="King R."/>
        </authorList>
    </citation>
    <scope>NUCLEOTIDE SEQUENCE</scope>
</reference>
<dbReference type="OrthoDB" id="5915502at2759"/>
<gene>
    <name evidence="2" type="ORF">CHIRRI_LOCUS14775</name>
</gene>
<feature type="transmembrane region" description="Helical" evidence="1">
    <location>
        <begin position="12"/>
        <end position="32"/>
    </location>
</feature>
<organism evidence="2 3">
    <name type="scientific">Chironomus riparius</name>
    <dbReference type="NCBI Taxonomy" id="315576"/>
    <lineage>
        <taxon>Eukaryota</taxon>
        <taxon>Metazoa</taxon>
        <taxon>Ecdysozoa</taxon>
        <taxon>Arthropoda</taxon>
        <taxon>Hexapoda</taxon>
        <taxon>Insecta</taxon>
        <taxon>Pterygota</taxon>
        <taxon>Neoptera</taxon>
        <taxon>Endopterygota</taxon>
        <taxon>Diptera</taxon>
        <taxon>Nematocera</taxon>
        <taxon>Chironomoidea</taxon>
        <taxon>Chironomidae</taxon>
        <taxon>Chironominae</taxon>
        <taxon>Chironomus</taxon>
    </lineage>
</organism>
<accession>A0A9N9WWJ3</accession>